<dbReference type="Gene3D" id="3.40.50.720">
    <property type="entry name" value="NAD(P)-binding Rossmann-like Domain"/>
    <property type="match status" value="1"/>
</dbReference>
<dbReference type="PANTHER" id="PTHR43162">
    <property type="match status" value="1"/>
</dbReference>
<dbReference type="Proteomes" id="UP000317422">
    <property type="component" value="Unassembled WGS sequence"/>
</dbReference>
<accession>A0A543NIJ6</accession>
<organism evidence="2 3">
    <name type="scientific">Haloactinospora alba</name>
    <dbReference type="NCBI Taxonomy" id="405555"/>
    <lineage>
        <taxon>Bacteria</taxon>
        <taxon>Bacillati</taxon>
        <taxon>Actinomycetota</taxon>
        <taxon>Actinomycetes</taxon>
        <taxon>Streptosporangiales</taxon>
        <taxon>Nocardiopsidaceae</taxon>
        <taxon>Haloactinospora</taxon>
    </lineage>
</organism>
<keyword evidence="3" id="KW-1185">Reference proteome</keyword>
<gene>
    <name evidence="2" type="ORF">FHX37_1575</name>
</gene>
<sequence length="275" mass="29395">MIVVTGATGNIGAALVRQLNASGVPLRALTRDANRAQVPSGVEVIEGDPQHTETLKRSLDGADRIFLIPQAVGGTAPVLETARHLGVRHVVLVSSLLAQTHPESFIGRSARKNEQEAQDSGLAWTLLRPWEFASNTLAWAPTIRGEGTVRVPFSGLPSPAVHPSDIAAVAARALSEEGHHTQTYPLTGPQSLTPREKTQAIATAVGRELRFDEYHSPQELRRIADEAPDHTAQGLMVPGVCALESPGALSTVQTVTGSPARTFQQWVHDNSEAFN</sequence>
<evidence type="ECO:0000313" key="3">
    <source>
        <dbReference type="Proteomes" id="UP000317422"/>
    </source>
</evidence>
<evidence type="ECO:0000313" key="2">
    <source>
        <dbReference type="EMBL" id="TQN31657.1"/>
    </source>
</evidence>
<reference evidence="2 3" key="1">
    <citation type="submission" date="2019-06" db="EMBL/GenBank/DDBJ databases">
        <title>Sequencing the genomes of 1000 actinobacteria strains.</title>
        <authorList>
            <person name="Klenk H.-P."/>
        </authorList>
    </citation>
    <scope>NUCLEOTIDE SEQUENCE [LARGE SCALE GENOMIC DNA]</scope>
    <source>
        <strain evidence="2 3">DSM 45015</strain>
    </source>
</reference>
<dbReference type="AlphaFoldDB" id="A0A543NIJ6"/>
<dbReference type="InterPro" id="IPR051604">
    <property type="entry name" value="Ergot_Alk_Oxidoreductase"/>
</dbReference>
<evidence type="ECO:0000259" key="1">
    <source>
        <dbReference type="Pfam" id="PF13460"/>
    </source>
</evidence>
<protein>
    <submittedName>
        <fullName evidence="2">Uncharacterized protein YbjT (DUF2867 family)</fullName>
    </submittedName>
</protein>
<feature type="domain" description="NAD(P)-binding" evidence="1">
    <location>
        <begin position="6"/>
        <end position="176"/>
    </location>
</feature>
<name>A0A543NIJ6_9ACTN</name>
<dbReference type="InterPro" id="IPR016040">
    <property type="entry name" value="NAD(P)-bd_dom"/>
</dbReference>
<dbReference type="InterPro" id="IPR036291">
    <property type="entry name" value="NAD(P)-bd_dom_sf"/>
</dbReference>
<comment type="caution">
    <text evidence="2">The sequence shown here is derived from an EMBL/GenBank/DDBJ whole genome shotgun (WGS) entry which is preliminary data.</text>
</comment>
<dbReference type="Pfam" id="PF13460">
    <property type="entry name" value="NAD_binding_10"/>
    <property type="match status" value="1"/>
</dbReference>
<dbReference type="SUPFAM" id="SSF51735">
    <property type="entry name" value="NAD(P)-binding Rossmann-fold domains"/>
    <property type="match status" value="1"/>
</dbReference>
<dbReference type="PANTHER" id="PTHR43162:SF1">
    <property type="entry name" value="PRESTALK A DIFFERENTIATION PROTEIN A"/>
    <property type="match status" value="1"/>
</dbReference>
<dbReference type="RefSeq" id="WP_211351771.1">
    <property type="nucleotide sequence ID" value="NZ_VFQC01000001.1"/>
</dbReference>
<dbReference type="EMBL" id="VFQC01000001">
    <property type="protein sequence ID" value="TQN31657.1"/>
    <property type="molecule type" value="Genomic_DNA"/>
</dbReference>
<proteinExistence type="predicted"/>